<dbReference type="GeneID" id="303183626"/>
<protein>
    <submittedName>
        <fullName evidence="2">Hypothetical secreted protein</fullName>
    </submittedName>
</protein>
<evidence type="ECO:0000313" key="3">
    <source>
        <dbReference type="Proteomes" id="UP000006878"/>
    </source>
</evidence>
<gene>
    <name evidence="2" type="ordered locus">AARI_pII00130</name>
</gene>
<proteinExistence type="predicted"/>
<organism evidence="2 3">
    <name type="scientific">Glutamicibacter arilaitensis (strain DSM 16368 / CIP 108037 / IAM 15318 / JCM 13566 / NCIMB 14258 / Re117)</name>
    <name type="common">Arthrobacter arilaitensis</name>
    <dbReference type="NCBI Taxonomy" id="861360"/>
    <lineage>
        <taxon>Bacteria</taxon>
        <taxon>Bacillati</taxon>
        <taxon>Actinomycetota</taxon>
        <taxon>Actinomycetes</taxon>
        <taxon>Micrococcales</taxon>
        <taxon>Micrococcaceae</taxon>
        <taxon>Glutamicibacter</taxon>
    </lineage>
</organism>
<dbReference type="PROSITE" id="PS51257">
    <property type="entry name" value="PROKAR_LIPOPROTEIN"/>
    <property type="match status" value="1"/>
</dbReference>
<keyword evidence="3" id="KW-1185">Reference proteome</keyword>
<sequence>MKRTYAVITALAAALSLASCSAKTTDPLSELRSAINAGKECPELFPLLKAIPNSDEAQGEMRNIGCYTVSSTRTDAERSKTAPNSDWIGVPDGKRVEVSNECLDASKQAANEVNSDAAEPLIRRTLEACQSTNEWLSALAKYPGVMGMVEGYIPSVTDIEVACGVHPDTAVCKDYGMLETAG</sequence>
<dbReference type="RefSeq" id="WP_013347357.1">
    <property type="nucleotide sequence ID" value="NC_014548.1"/>
</dbReference>
<evidence type="ECO:0000256" key="1">
    <source>
        <dbReference type="SAM" id="SignalP"/>
    </source>
</evidence>
<feature type="signal peptide" evidence="1">
    <location>
        <begin position="1"/>
        <end position="24"/>
    </location>
</feature>
<accession>A0ABM9PSS7</accession>
<evidence type="ECO:0000313" key="2">
    <source>
        <dbReference type="EMBL" id="CBQ74100.1"/>
    </source>
</evidence>
<name>A0ABM9PSS7_GLUAR</name>
<keyword evidence="1" id="KW-0732">Signal</keyword>
<reference evidence="3" key="1">
    <citation type="journal article" date="2010" name="PLoS ONE">
        <title>The Arthrobacter arilaitensis Re117 genome sequence reveals its genetic adaptation to the surface of cheese.</title>
        <authorList>
            <person name="Monnet C."/>
            <person name="Loux V."/>
            <person name="Gibrat J.F."/>
            <person name="Spinnler E."/>
            <person name="Barbe V."/>
            <person name="Vacherie B."/>
            <person name="Gavory F."/>
            <person name="Gourbeyre E."/>
            <person name="Siguier P."/>
            <person name="Chandler M."/>
            <person name="Elleuch R."/>
            <person name="Irlinger F."/>
            <person name="Vallaeys T."/>
        </authorList>
    </citation>
    <scope>NUCLEOTIDE SEQUENCE</scope>
    <source>
        <strain evidence="3">DSM 16368 / CIP 108037 / IAM 15318 / JCM 13566 / Re117</strain>
    </source>
</reference>
<dbReference type="Proteomes" id="UP000006878">
    <property type="component" value="Plasmid pRE117-2"/>
</dbReference>
<geneLocation type="plasmid" evidence="2 3">
    <name>pRE117-2</name>
</geneLocation>
<feature type="chain" id="PRO_5045310942" evidence="1">
    <location>
        <begin position="25"/>
        <end position="182"/>
    </location>
</feature>
<reference evidence="3" key="2">
    <citation type="submission" date="2010-07" db="EMBL/GenBank/DDBJ databases">
        <title>Complete genome sequence of Arthrobacter arilaitensis (strain DSM 16368 / CIP 108037 / JCM 13566 / Re117).</title>
        <authorList>
            <person name="Genoscope."/>
        </authorList>
    </citation>
    <scope>NUCLEOTIDE SEQUENCE [LARGE SCALE GENOMIC DNA]</scope>
    <source>
        <strain evidence="3">DSM 16368 / CIP 108037 / IAM 15318 / JCM 13566 / Re117</strain>
        <plasmid evidence="3">pRE117-2</plasmid>
    </source>
</reference>
<keyword evidence="2" id="KW-0614">Plasmid</keyword>
<dbReference type="EMBL" id="FQ311476">
    <property type="protein sequence ID" value="CBQ74100.1"/>
    <property type="molecule type" value="Genomic_DNA"/>
</dbReference>